<dbReference type="SUPFAM" id="SSF54427">
    <property type="entry name" value="NTF2-like"/>
    <property type="match status" value="1"/>
</dbReference>
<evidence type="ECO:0000256" key="2">
    <source>
        <dbReference type="SAM" id="SignalP"/>
    </source>
</evidence>
<dbReference type="Gene3D" id="3.10.450.50">
    <property type="match status" value="1"/>
</dbReference>
<dbReference type="RefSeq" id="WP_345573346.1">
    <property type="nucleotide sequence ID" value="NZ_BAABDQ010000037.1"/>
</dbReference>
<dbReference type="EMBL" id="BAABDQ010000037">
    <property type="protein sequence ID" value="GAA3601819.1"/>
    <property type="molecule type" value="Genomic_DNA"/>
</dbReference>
<keyword evidence="4" id="KW-1185">Reference proteome</keyword>
<evidence type="ECO:0000313" key="3">
    <source>
        <dbReference type="EMBL" id="GAA3601819.1"/>
    </source>
</evidence>
<dbReference type="Proteomes" id="UP001500630">
    <property type="component" value="Unassembled WGS sequence"/>
</dbReference>
<keyword evidence="2" id="KW-0732">Signal</keyword>
<evidence type="ECO:0000313" key="4">
    <source>
        <dbReference type="Proteomes" id="UP001500630"/>
    </source>
</evidence>
<organism evidence="3 4">
    <name type="scientific">Nonomuraea rosea</name>
    <dbReference type="NCBI Taxonomy" id="638574"/>
    <lineage>
        <taxon>Bacteria</taxon>
        <taxon>Bacillati</taxon>
        <taxon>Actinomycetota</taxon>
        <taxon>Actinomycetes</taxon>
        <taxon>Streptosporangiales</taxon>
        <taxon>Streptosporangiaceae</taxon>
        <taxon>Nonomuraea</taxon>
    </lineage>
</organism>
<protein>
    <recommendedName>
        <fullName evidence="5">Nuclear transport factor 2 family protein</fullName>
    </recommendedName>
</protein>
<feature type="compositionally biased region" description="Polar residues" evidence="1">
    <location>
        <begin position="41"/>
        <end position="75"/>
    </location>
</feature>
<accession>A0ABP6Z8G9</accession>
<dbReference type="PROSITE" id="PS51257">
    <property type="entry name" value="PROKAR_LIPOPROTEIN"/>
    <property type="match status" value="1"/>
</dbReference>
<reference evidence="4" key="1">
    <citation type="journal article" date="2019" name="Int. J. Syst. Evol. Microbiol.">
        <title>The Global Catalogue of Microorganisms (GCM) 10K type strain sequencing project: providing services to taxonomists for standard genome sequencing and annotation.</title>
        <authorList>
            <consortium name="The Broad Institute Genomics Platform"/>
            <consortium name="The Broad Institute Genome Sequencing Center for Infectious Disease"/>
            <person name="Wu L."/>
            <person name="Ma J."/>
        </authorList>
    </citation>
    <scope>NUCLEOTIDE SEQUENCE [LARGE SCALE GENOMIC DNA]</scope>
    <source>
        <strain evidence="4">JCM 17326</strain>
    </source>
</reference>
<name>A0ABP6Z8G9_9ACTN</name>
<sequence>MSKISQRRALLLAAIVPVILVGGCSAGGGNTQAMKGAASPGTPTDTGSMSPEETDSGSASPTDTGMDSASPSATDTGGGGGAGGQARAVVQGYFSALKSGNVDQVVSAFADDAVVAVDGEATAEGTQAIRTLFQGQLQGSNDQAQATHTIDEARTAGSEDAIVRSTSKQGDETRRELFILSKDGEWKISQFMNNQAS</sequence>
<feature type="chain" id="PRO_5046691164" description="Nuclear transport factor 2 family protein" evidence="2">
    <location>
        <begin position="27"/>
        <end position="197"/>
    </location>
</feature>
<gene>
    <name evidence="3" type="ORF">GCM10022419_102650</name>
</gene>
<feature type="signal peptide" evidence="2">
    <location>
        <begin position="1"/>
        <end position="26"/>
    </location>
</feature>
<comment type="caution">
    <text evidence="3">The sequence shown here is derived from an EMBL/GenBank/DDBJ whole genome shotgun (WGS) entry which is preliminary data.</text>
</comment>
<evidence type="ECO:0008006" key="5">
    <source>
        <dbReference type="Google" id="ProtNLM"/>
    </source>
</evidence>
<feature type="region of interest" description="Disordered" evidence="1">
    <location>
        <begin position="30"/>
        <end position="84"/>
    </location>
</feature>
<dbReference type="Pfam" id="PF12893">
    <property type="entry name" value="Lumazine_bd_2"/>
    <property type="match status" value="1"/>
</dbReference>
<dbReference type="InterPro" id="IPR039437">
    <property type="entry name" value="FrzH/put_lumazine-bd"/>
</dbReference>
<dbReference type="InterPro" id="IPR032710">
    <property type="entry name" value="NTF2-like_dom_sf"/>
</dbReference>
<evidence type="ECO:0000256" key="1">
    <source>
        <dbReference type="SAM" id="MobiDB-lite"/>
    </source>
</evidence>
<proteinExistence type="predicted"/>